<dbReference type="Proteomes" id="UP001497497">
    <property type="component" value="Unassembled WGS sequence"/>
</dbReference>
<dbReference type="EMBL" id="CAXITT010000129">
    <property type="protein sequence ID" value="CAL1532959.1"/>
    <property type="molecule type" value="Genomic_DNA"/>
</dbReference>
<dbReference type="AlphaFoldDB" id="A0AAV2HGL0"/>
<evidence type="ECO:0000313" key="1">
    <source>
        <dbReference type="EMBL" id="CAL1532959.1"/>
    </source>
</evidence>
<sequence>MLRLNAGDVVYDVCVVTTRGDPFISMRASCNQYDVVQCREYHHLLISAECRMWMKQCFIKILKHKVTIMFIYMHSYPKRQLPLTSHVIQSPSKIHTVFSSQSLFTFTSNQSYLYQFTPSLIIDIRSSSVPSISTSSSSLPNMSVN</sequence>
<organism evidence="1 2">
    <name type="scientific">Lymnaea stagnalis</name>
    <name type="common">Great pond snail</name>
    <name type="synonym">Helix stagnalis</name>
    <dbReference type="NCBI Taxonomy" id="6523"/>
    <lineage>
        <taxon>Eukaryota</taxon>
        <taxon>Metazoa</taxon>
        <taxon>Spiralia</taxon>
        <taxon>Lophotrochozoa</taxon>
        <taxon>Mollusca</taxon>
        <taxon>Gastropoda</taxon>
        <taxon>Heterobranchia</taxon>
        <taxon>Euthyneura</taxon>
        <taxon>Panpulmonata</taxon>
        <taxon>Hygrophila</taxon>
        <taxon>Lymnaeoidea</taxon>
        <taxon>Lymnaeidae</taxon>
        <taxon>Lymnaea</taxon>
    </lineage>
</organism>
<proteinExistence type="predicted"/>
<gene>
    <name evidence="1" type="ORF">GSLYS_00006977001</name>
</gene>
<accession>A0AAV2HGL0</accession>
<comment type="caution">
    <text evidence="1">The sequence shown here is derived from an EMBL/GenBank/DDBJ whole genome shotgun (WGS) entry which is preliminary data.</text>
</comment>
<protein>
    <submittedName>
        <fullName evidence="1">Uncharacterized protein</fullName>
    </submittedName>
</protein>
<evidence type="ECO:0000313" key="2">
    <source>
        <dbReference type="Proteomes" id="UP001497497"/>
    </source>
</evidence>
<keyword evidence="2" id="KW-1185">Reference proteome</keyword>
<name>A0AAV2HGL0_LYMST</name>
<reference evidence="1 2" key="1">
    <citation type="submission" date="2024-04" db="EMBL/GenBank/DDBJ databases">
        <authorList>
            <consortium name="Genoscope - CEA"/>
            <person name="William W."/>
        </authorList>
    </citation>
    <scope>NUCLEOTIDE SEQUENCE [LARGE SCALE GENOMIC DNA]</scope>
</reference>